<dbReference type="CDD" id="cd16404">
    <property type="entry name" value="pNOB8_ParB_N_like"/>
    <property type="match status" value="1"/>
</dbReference>
<evidence type="ECO:0000259" key="3">
    <source>
        <dbReference type="SMART" id="SM00470"/>
    </source>
</evidence>
<dbReference type="SUPFAM" id="SSF109709">
    <property type="entry name" value="KorB DNA-binding domain-like"/>
    <property type="match status" value="1"/>
</dbReference>
<evidence type="ECO:0000256" key="2">
    <source>
        <dbReference type="SAM" id="MobiDB-lite"/>
    </source>
</evidence>
<dbReference type="AlphaFoldDB" id="A0A3D8P191"/>
<dbReference type="OrthoDB" id="1937833at2"/>
<dbReference type="Gene3D" id="3.90.1530.10">
    <property type="entry name" value="Conserved hypothetical protein from pyrococcus furiosus pfu- 392566-001, ParB domain"/>
    <property type="match status" value="1"/>
</dbReference>
<dbReference type="InterPro" id="IPR003115">
    <property type="entry name" value="ParB_N"/>
</dbReference>
<evidence type="ECO:0000256" key="1">
    <source>
        <dbReference type="SAM" id="Coils"/>
    </source>
</evidence>
<dbReference type="GO" id="GO:0007059">
    <property type="term" value="P:chromosome segregation"/>
    <property type="evidence" value="ECO:0007669"/>
    <property type="project" value="TreeGrafter"/>
</dbReference>
<sequence>MARVAGTVQEAHRDGTKGAGGGPGRRAPGRLTARQESRAFSFPGARFLPEVVSLKNYIPVGLLKPHPKNAEYYSPPTPEEREMLKRSIAAEGIRDPLKVTPDFTVISGHVRLEIARELGFEKVPVEIVDGDPEYLEYLLIADNDERRYCRDPIKKAKRDKFLLEYWKKMGLQNVTPGTPRTSSELAKKAGYSNKKEFYASVKLNDLIPELQQLVSRGKLSQTAAYSLAFLPPEEQKQLLEVLGEAGVAGLSVRQAQELRKELETERREKEALSRRLAELEEEKRALSAELSKLSGELSAAGERIRREQEQREKELRGLLEEKERELEKLEQRLKEFEAKPVEKVVEKVVYRPDPTLQAELEAAREEAARLLQDKEFLEARLREVVQEKEKKEARARALEEEVERLRRWLDHAQAQLKKEKESPKPPQWTREHAEFRQLVADASRHACALAEALGNLLKRHRDRLLAAARVRGAPGEELRELVEVMNDTMHFAAFKTSLDVAASRIVEVWEVLEPGKPKLQVLKGGKEKEG</sequence>
<feature type="region of interest" description="Disordered" evidence="2">
    <location>
        <begin position="1"/>
        <end position="36"/>
    </location>
</feature>
<gene>
    <name evidence="4" type="ORF">DXX99_09810</name>
</gene>
<keyword evidence="5" id="KW-1185">Reference proteome</keyword>
<organism evidence="4 5">
    <name type="scientific">Ammonifex thiophilus</name>
    <dbReference type="NCBI Taxonomy" id="444093"/>
    <lineage>
        <taxon>Bacteria</taxon>
        <taxon>Bacillati</taxon>
        <taxon>Bacillota</taxon>
        <taxon>Clostridia</taxon>
        <taxon>Thermoanaerobacterales</taxon>
        <taxon>Thermoanaerobacteraceae</taxon>
        <taxon>Ammonifex</taxon>
    </lineage>
</organism>
<feature type="coiled-coil region" evidence="1">
    <location>
        <begin position="252"/>
        <end position="422"/>
    </location>
</feature>
<dbReference type="Proteomes" id="UP000256329">
    <property type="component" value="Unassembled WGS sequence"/>
</dbReference>
<comment type="caution">
    <text evidence="4">The sequence shown here is derived from an EMBL/GenBank/DDBJ whole genome shotgun (WGS) entry which is preliminary data.</text>
</comment>
<reference evidence="4 5" key="1">
    <citation type="submission" date="2018-08" db="EMBL/GenBank/DDBJ databases">
        <title>Form III RuBisCO-mediated autotrophy in Thermodesulfobium bacteria.</title>
        <authorList>
            <person name="Toshchakov S.V."/>
            <person name="Kublanov I.V."/>
            <person name="Frolov E."/>
            <person name="Bonch-Osmolovskaya E.A."/>
            <person name="Tourova T.P."/>
            <person name="Chernych N.A."/>
            <person name="Lebedinsky A.V."/>
        </authorList>
    </citation>
    <scope>NUCLEOTIDE SEQUENCE [LARGE SCALE GENOMIC DNA]</scope>
    <source>
        <strain evidence="4 5">SR</strain>
    </source>
</reference>
<dbReference type="SUPFAM" id="SSF110849">
    <property type="entry name" value="ParB/Sulfiredoxin"/>
    <property type="match status" value="1"/>
</dbReference>
<proteinExistence type="predicted"/>
<dbReference type="InterPro" id="IPR036086">
    <property type="entry name" value="ParB/Sulfiredoxin_sf"/>
</dbReference>
<dbReference type="PANTHER" id="PTHR33375:SF1">
    <property type="entry name" value="CHROMOSOME-PARTITIONING PROTEIN PARB-RELATED"/>
    <property type="match status" value="1"/>
</dbReference>
<protein>
    <recommendedName>
        <fullName evidence="3">ParB-like N-terminal domain-containing protein</fullName>
    </recommendedName>
</protein>
<evidence type="ECO:0000313" key="4">
    <source>
        <dbReference type="EMBL" id="RDV81177.1"/>
    </source>
</evidence>
<dbReference type="PANTHER" id="PTHR33375">
    <property type="entry name" value="CHROMOSOME-PARTITIONING PROTEIN PARB-RELATED"/>
    <property type="match status" value="1"/>
</dbReference>
<accession>A0A3D8P191</accession>
<dbReference type="EMBL" id="QSLN01000023">
    <property type="protein sequence ID" value="RDV81177.1"/>
    <property type="molecule type" value="Genomic_DNA"/>
</dbReference>
<dbReference type="SMART" id="SM00470">
    <property type="entry name" value="ParB"/>
    <property type="match status" value="1"/>
</dbReference>
<dbReference type="InterPro" id="IPR050336">
    <property type="entry name" value="Chromosome_partition/occlusion"/>
</dbReference>
<evidence type="ECO:0000313" key="5">
    <source>
        <dbReference type="Proteomes" id="UP000256329"/>
    </source>
</evidence>
<keyword evidence="1" id="KW-0175">Coiled coil</keyword>
<name>A0A3D8P191_9THEO</name>
<feature type="domain" description="ParB-like N-terminal" evidence="3">
    <location>
        <begin position="56"/>
        <end position="144"/>
    </location>
</feature>
<dbReference type="Gene3D" id="1.10.10.2830">
    <property type="match status" value="1"/>
</dbReference>
<dbReference type="GO" id="GO:0005694">
    <property type="term" value="C:chromosome"/>
    <property type="evidence" value="ECO:0007669"/>
    <property type="project" value="TreeGrafter"/>
</dbReference>